<sequence length="744" mass="83181">MKLPVDTPYDLQVLTEEFAENDAGKLAEELYRTFRMRGLDGSQEAILDEPWRRIYTTNYDDLVELHRLNRKASPNSFDVSEALPGRLSPGAVIHLHGSIRKVTAENVTESLVLGEASYVNQYVVKSPWYDQFQRDIAFASALYIIGYSLADYHIAALLLEDPEVATRTVFIQGPTPDEVFRRRTARYGRVAFIGTNGFADVLKTAPRAEAPSLTMLHAFRPLSPLRDRRASGRATAPEVYDLLVYGDLNVGRLAQTQPGESYAISRSTKVREAADLVERNASVVIDGRLGNGKTVFLHLLAFELERRGWTCLSFRPGHPDVAKELAALREAKRLVLFIEQYAAAQDAIDGLKAALPDGRFVVEIRTGTFEVRYHELAQLLPKPFDRISLNTLSSSEIEAFGNLCQNAGLPRPVAGRGIDLRDLLLELLNSQTIRERIELALRPLFEVRATRRVVGMTLLIASHQTSVGAGFVRSVIGTDPFAALRLQHDLANEIFELSADRFRARSAVFSNFVINAFMDPKEIADLVVEITLAAAERRNERPYRLLMSNMMAYSSLRRTLDGRPGPDHPILSVYERLRHDQRVNREPLFWLQYAIAMADIPKLDAAGEFIDHAYRTAQALPGFQTFQIDTQAFRISIMRAMDEPKGSPVSSIERILEGIERIDGMLSKDSHRAYAVRVLDGVEPFVRSRGTDLQPAERTAMQIWLHRVAASLAALPDDFAATSGSEQVRAQIQVAAERLSQLGA</sequence>
<gene>
    <name evidence="1" type="ORF">DJ017_16035</name>
</gene>
<dbReference type="Proteomes" id="UP000249254">
    <property type="component" value="Unassembled WGS sequence"/>
</dbReference>
<evidence type="ECO:0000313" key="1">
    <source>
        <dbReference type="EMBL" id="RAK55908.1"/>
    </source>
</evidence>
<dbReference type="SUPFAM" id="SSF52467">
    <property type="entry name" value="DHS-like NAD/FAD-binding domain"/>
    <property type="match status" value="1"/>
</dbReference>
<dbReference type="AlphaFoldDB" id="A0A328ASL0"/>
<organism evidence="1 2">
    <name type="scientific">Phenylobacterium soli</name>
    <dbReference type="NCBI Taxonomy" id="2170551"/>
    <lineage>
        <taxon>Bacteria</taxon>
        <taxon>Pseudomonadati</taxon>
        <taxon>Pseudomonadota</taxon>
        <taxon>Alphaproteobacteria</taxon>
        <taxon>Caulobacterales</taxon>
        <taxon>Caulobacteraceae</taxon>
        <taxon>Phenylobacterium</taxon>
    </lineage>
</organism>
<reference evidence="2" key="1">
    <citation type="submission" date="2018-05" db="EMBL/GenBank/DDBJ databases">
        <authorList>
            <person name="Li X."/>
        </authorList>
    </citation>
    <scope>NUCLEOTIDE SEQUENCE [LARGE SCALE GENOMIC DNA]</scope>
    <source>
        <strain evidence="2">LX32</strain>
    </source>
</reference>
<evidence type="ECO:0000313" key="2">
    <source>
        <dbReference type="Proteomes" id="UP000249254"/>
    </source>
</evidence>
<dbReference type="InterPro" id="IPR029035">
    <property type="entry name" value="DHS-like_NAD/FAD-binding_dom"/>
</dbReference>
<protein>
    <submittedName>
        <fullName evidence="1">Uncharacterized protein</fullName>
    </submittedName>
</protein>
<proteinExistence type="predicted"/>
<keyword evidence="2" id="KW-1185">Reference proteome</keyword>
<name>A0A328ASL0_9CAUL</name>
<dbReference type="Pfam" id="PF13289">
    <property type="entry name" value="SIR2_2"/>
    <property type="match status" value="1"/>
</dbReference>
<accession>A0A328ASL0</accession>
<comment type="caution">
    <text evidence="1">The sequence shown here is derived from an EMBL/GenBank/DDBJ whole genome shotgun (WGS) entry which is preliminary data.</text>
</comment>
<dbReference type="EMBL" id="QFYQ01000001">
    <property type="protein sequence ID" value="RAK55908.1"/>
    <property type="molecule type" value="Genomic_DNA"/>
</dbReference>